<feature type="region of interest" description="Disordered" evidence="5">
    <location>
        <begin position="139"/>
        <end position="162"/>
    </location>
</feature>
<evidence type="ECO:0000256" key="5">
    <source>
        <dbReference type="SAM" id="MobiDB-lite"/>
    </source>
</evidence>
<keyword evidence="2" id="KW-0186">Copper</keyword>
<evidence type="ECO:0000313" key="9">
    <source>
        <dbReference type="EMBL" id="AQK67219.1"/>
    </source>
</evidence>
<dbReference type="CDD" id="cd04216">
    <property type="entry name" value="Phytocyanin"/>
    <property type="match status" value="1"/>
</dbReference>
<dbReference type="InterPro" id="IPR008972">
    <property type="entry name" value="Cupredoxin"/>
</dbReference>
<evidence type="ECO:0000256" key="7">
    <source>
        <dbReference type="SAM" id="SignalP"/>
    </source>
</evidence>
<evidence type="ECO:0000256" key="4">
    <source>
        <dbReference type="ARBA" id="ARBA00023180"/>
    </source>
</evidence>
<dbReference type="SMR" id="A0A1D6GWG2"/>
<dbReference type="AlphaFoldDB" id="A0A1D6GWG2"/>
<name>A0A1D6GWG2_MAIZE</name>
<dbReference type="PANTHER" id="PTHR33021:SF554">
    <property type="entry name" value="OS06G0721800 PROTEIN"/>
    <property type="match status" value="1"/>
</dbReference>
<keyword evidence="3" id="KW-1015">Disulfide bond</keyword>
<dbReference type="PANTHER" id="PTHR33021">
    <property type="entry name" value="BLUE COPPER PROTEIN"/>
    <property type="match status" value="1"/>
</dbReference>
<dbReference type="Gene3D" id="2.60.40.420">
    <property type="entry name" value="Cupredoxins - blue copper proteins"/>
    <property type="match status" value="1"/>
</dbReference>
<dbReference type="InterPro" id="IPR003245">
    <property type="entry name" value="Phytocyanin_dom"/>
</dbReference>
<dbReference type="FunFam" id="2.60.40.420:FF:000034">
    <property type="entry name" value="Cupredoxin superfamily protein"/>
    <property type="match status" value="1"/>
</dbReference>
<dbReference type="GO" id="GO:0046872">
    <property type="term" value="F:metal ion binding"/>
    <property type="evidence" value="ECO:0007669"/>
    <property type="project" value="UniProtKB-KW"/>
</dbReference>
<keyword evidence="6" id="KW-0812">Transmembrane</keyword>
<keyword evidence="11" id="KW-1185">Reference proteome</keyword>
<evidence type="ECO:0000313" key="11">
    <source>
        <dbReference type="Proteomes" id="UP000007305"/>
    </source>
</evidence>
<feature type="signal peptide" evidence="7">
    <location>
        <begin position="1"/>
        <end position="23"/>
    </location>
</feature>
<dbReference type="PROSITE" id="PS00196">
    <property type="entry name" value="COPPER_BLUE"/>
    <property type="match status" value="1"/>
</dbReference>
<feature type="chain" id="PRO_5010804578" evidence="7">
    <location>
        <begin position="24"/>
        <end position="189"/>
    </location>
</feature>
<keyword evidence="6" id="KW-0472">Membrane</keyword>
<dbReference type="PaxDb" id="4577-GRMZM2G136879_P01"/>
<keyword evidence="6" id="KW-1133">Transmembrane helix</keyword>
<dbReference type="Gramene" id="Zm00001eb228260_T001">
    <property type="protein sequence ID" value="Zm00001eb228260_P001"/>
    <property type="gene ID" value="Zm00001eb228260"/>
</dbReference>
<dbReference type="PROSITE" id="PS51485">
    <property type="entry name" value="PHYTOCYANIN"/>
    <property type="match status" value="1"/>
</dbReference>
<evidence type="ECO:0000313" key="10">
    <source>
        <dbReference type="EnsemblPlants" id="Zm00001eb228260_P001"/>
    </source>
</evidence>
<organism evidence="9">
    <name type="scientific">Zea mays</name>
    <name type="common">Maize</name>
    <dbReference type="NCBI Taxonomy" id="4577"/>
    <lineage>
        <taxon>Eukaryota</taxon>
        <taxon>Viridiplantae</taxon>
        <taxon>Streptophyta</taxon>
        <taxon>Embryophyta</taxon>
        <taxon>Tracheophyta</taxon>
        <taxon>Spermatophyta</taxon>
        <taxon>Magnoliopsida</taxon>
        <taxon>Liliopsida</taxon>
        <taxon>Poales</taxon>
        <taxon>Poaceae</taxon>
        <taxon>PACMAD clade</taxon>
        <taxon>Panicoideae</taxon>
        <taxon>Andropogonodae</taxon>
        <taxon>Andropogoneae</taxon>
        <taxon>Tripsacinae</taxon>
        <taxon>Zea</taxon>
    </lineage>
</organism>
<proteinExistence type="predicted"/>
<evidence type="ECO:0000256" key="1">
    <source>
        <dbReference type="ARBA" id="ARBA00022723"/>
    </source>
</evidence>
<dbReference type="EnsemblPlants" id="Zm00001eb228260_T001">
    <property type="protein sequence ID" value="Zm00001eb228260_P001"/>
    <property type="gene ID" value="Zm00001eb228260"/>
</dbReference>
<keyword evidence="7" id="KW-0732">Signal</keyword>
<reference evidence="11" key="1">
    <citation type="journal article" date="2009" name="Science">
        <title>The B73 maize genome: complexity, diversity, and dynamics.</title>
        <authorList>
            <person name="Schnable P.S."/>
            <person name="Ware D."/>
            <person name="Fulton R.S."/>
            <person name="Stein J.C."/>
            <person name="Wei F."/>
            <person name="Pasternak S."/>
            <person name="Liang C."/>
            <person name="Zhang J."/>
            <person name="Fulton L."/>
            <person name="Graves T.A."/>
            <person name="Minx P."/>
            <person name="Reily A.D."/>
            <person name="Courtney L."/>
            <person name="Kruchowski S.S."/>
            <person name="Tomlinson C."/>
            <person name="Strong C."/>
            <person name="Delehaunty K."/>
            <person name="Fronick C."/>
            <person name="Courtney B."/>
            <person name="Rock S.M."/>
            <person name="Belter E."/>
            <person name="Du F."/>
            <person name="Kim K."/>
            <person name="Abbott R.M."/>
            <person name="Cotton M."/>
            <person name="Levy A."/>
            <person name="Marchetto P."/>
            <person name="Ochoa K."/>
            <person name="Jackson S.M."/>
            <person name="Gillam B."/>
            <person name="Chen W."/>
            <person name="Yan L."/>
            <person name="Higginbotham J."/>
            <person name="Cardenas M."/>
            <person name="Waligorski J."/>
            <person name="Applebaum E."/>
            <person name="Phelps L."/>
            <person name="Falcone J."/>
            <person name="Kanchi K."/>
            <person name="Thane T."/>
            <person name="Scimone A."/>
            <person name="Thane N."/>
            <person name="Henke J."/>
            <person name="Wang T."/>
            <person name="Ruppert J."/>
            <person name="Shah N."/>
            <person name="Rotter K."/>
            <person name="Hodges J."/>
            <person name="Ingenthron E."/>
            <person name="Cordes M."/>
            <person name="Kohlberg S."/>
            <person name="Sgro J."/>
            <person name="Delgado B."/>
            <person name="Mead K."/>
            <person name="Chinwalla A."/>
            <person name="Leonard S."/>
            <person name="Crouse K."/>
            <person name="Collura K."/>
            <person name="Kudrna D."/>
            <person name="Currie J."/>
            <person name="He R."/>
            <person name="Angelova A."/>
            <person name="Rajasekar S."/>
            <person name="Mueller T."/>
            <person name="Lomeli R."/>
            <person name="Scara G."/>
            <person name="Ko A."/>
            <person name="Delaney K."/>
            <person name="Wissotski M."/>
            <person name="Lopez G."/>
            <person name="Campos D."/>
            <person name="Braidotti M."/>
            <person name="Ashley E."/>
            <person name="Golser W."/>
            <person name="Kim H."/>
            <person name="Lee S."/>
            <person name="Lin J."/>
            <person name="Dujmic Z."/>
            <person name="Kim W."/>
            <person name="Talag J."/>
            <person name="Zuccolo A."/>
            <person name="Fan C."/>
            <person name="Sebastian A."/>
            <person name="Kramer M."/>
            <person name="Spiegel L."/>
            <person name="Nascimento L."/>
            <person name="Zutavern T."/>
            <person name="Miller B."/>
            <person name="Ambroise C."/>
            <person name="Muller S."/>
            <person name="Spooner W."/>
            <person name="Narechania A."/>
            <person name="Ren L."/>
            <person name="Wei S."/>
            <person name="Kumari S."/>
            <person name="Faga B."/>
            <person name="Levy M.J."/>
            <person name="McMahan L."/>
            <person name="Van Buren P."/>
            <person name="Vaughn M.W."/>
            <person name="Ying K."/>
            <person name="Yeh C.-T."/>
            <person name="Emrich S.J."/>
            <person name="Jia Y."/>
            <person name="Kalyanaraman A."/>
            <person name="Hsia A.-P."/>
            <person name="Barbazuk W.B."/>
            <person name="Baucom R.S."/>
            <person name="Brutnell T.P."/>
            <person name="Carpita N.C."/>
            <person name="Chaparro C."/>
            <person name="Chia J.-M."/>
            <person name="Deragon J.-M."/>
            <person name="Estill J.C."/>
            <person name="Fu Y."/>
            <person name="Jeddeloh J.A."/>
            <person name="Han Y."/>
            <person name="Lee H."/>
            <person name="Li P."/>
            <person name="Lisch D.R."/>
            <person name="Liu S."/>
            <person name="Liu Z."/>
            <person name="Nagel D.H."/>
            <person name="McCann M.C."/>
            <person name="SanMiguel P."/>
            <person name="Myers A.M."/>
            <person name="Nettleton D."/>
            <person name="Nguyen J."/>
            <person name="Penning B.W."/>
            <person name="Ponnala L."/>
            <person name="Schneider K.L."/>
            <person name="Schwartz D.C."/>
            <person name="Sharma A."/>
            <person name="Soderlund C."/>
            <person name="Springer N.M."/>
            <person name="Sun Q."/>
            <person name="Wang H."/>
            <person name="Waterman M."/>
            <person name="Westerman R."/>
            <person name="Wolfgruber T.K."/>
            <person name="Yang L."/>
            <person name="Yu Y."/>
            <person name="Zhang L."/>
            <person name="Zhou S."/>
            <person name="Zhu Q."/>
            <person name="Bennetzen J.L."/>
            <person name="Dawe R.K."/>
            <person name="Jiang J."/>
            <person name="Jiang N."/>
            <person name="Presting G.G."/>
            <person name="Wessler S.R."/>
            <person name="Aluru S."/>
            <person name="Martienssen R.A."/>
            <person name="Clifton S.W."/>
            <person name="McCombie W.R."/>
            <person name="Wing R.A."/>
            <person name="Wilson R.K."/>
        </authorList>
    </citation>
    <scope>NUCLEOTIDE SEQUENCE [LARGE SCALE GENOMIC DNA]</scope>
    <source>
        <strain evidence="11">cv. B73</strain>
    </source>
</reference>
<feature type="domain" description="Phytocyanin" evidence="8">
    <location>
        <begin position="24"/>
        <end position="133"/>
    </location>
</feature>
<dbReference type="Pfam" id="PF02298">
    <property type="entry name" value="Cu_bind_like"/>
    <property type="match status" value="1"/>
</dbReference>
<dbReference type="Proteomes" id="UP000007305">
    <property type="component" value="Chromosome 5"/>
</dbReference>
<dbReference type="GO" id="GO:0009055">
    <property type="term" value="F:electron transfer activity"/>
    <property type="evidence" value="ECO:0007669"/>
    <property type="project" value="InterPro"/>
</dbReference>
<dbReference type="EMBL" id="CM000781">
    <property type="protein sequence ID" value="AQK67219.1"/>
    <property type="molecule type" value="Genomic_DNA"/>
</dbReference>
<evidence type="ECO:0000256" key="3">
    <source>
        <dbReference type="ARBA" id="ARBA00023157"/>
    </source>
</evidence>
<evidence type="ECO:0000259" key="8">
    <source>
        <dbReference type="PROSITE" id="PS51485"/>
    </source>
</evidence>
<feature type="transmembrane region" description="Helical" evidence="6">
    <location>
        <begin position="168"/>
        <end position="185"/>
    </location>
</feature>
<reference evidence="10" key="4">
    <citation type="submission" date="2021-05" db="UniProtKB">
        <authorList>
            <consortium name="EnsemblPlants"/>
        </authorList>
    </citation>
    <scope>IDENTIFICATION</scope>
    <source>
        <strain evidence="10">cv. B73</strain>
    </source>
</reference>
<reference evidence="9" key="2">
    <citation type="submission" date="2015-12" db="EMBL/GenBank/DDBJ databases">
        <title>Update maize B73 reference genome by single molecule sequencing technologies.</title>
        <authorList>
            <consortium name="Maize Genome Sequencing Project"/>
            <person name="Ware D."/>
        </authorList>
    </citation>
    <scope>NUCLEOTIDE SEQUENCE</scope>
    <source>
        <tissue evidence="9">Seedling</tissue>
    </source>
</reference>
<reference evidence="10" key="3">
    <citation type="submission" date="2019-07" db="EMBL/GenBank/DDBJ databases">
        <authorList>
            <person name="Seetharam A."/>
            <person name="Woodhouse M."/>
            <person name="Cannon E."/>
        </authorList>
    </citation>
    <scope>NUCLEOTIDE SEQUENCE [LARGE SCALE GENOMIC DNA]</scope>
    <source>
        <strain evidence="10">cv. B73</strain>
    </source>
</reference>
<dbReference type="eggNOG" id="ENOG502S1D3">
    <property type="taxonomic scope" value="Eukaryota"/>
</dbReference>
<gene>
    <name evidence="10" type="primary">LOC103628238</name>
    <name evidence="9" type="ORF">ZEAMMB73_Zm00001d014807</name>
</gene>
<dbReference type="OMA" id="IPGHCMG"/>
<protein>
    <submittedName>
        <fullName evidence="9">Early nodulin-like protein 16</fullName>
    </submittedName>
</protein>
<keyword evidence="1" id="KW-0479">Metal-binding</keyword>
<evidence type="ECO:0000256" key="6">
    <source>
        <dbReference type="SAM" id="Phobius"/>
    </source>
</evidence>
<dbReference type="InterPro" id="IPR039391">
    <property type="entry name" value="Phytocyanin-like"/>
</dbReference>
<keyword evidence="4" id="KW-0325">Glycoprotein</keyword>
<accession>A0A1D6GWG2</accession>
<evidence type="ECO:0000256" key="2">
    <source>
        <dbReference type="ARBA" id="ARBA00023008"/>
    </source>
</evidence>
<dbReference type="GO" id="GO:0005886">
    <property type="term" value="C:plasma membrane"/>
    <property type="evidence" value="ECO:0000318"/>
    <property type="project" value="GO_Central"/>
</dbReference>
<dbReference type="SUPFAM" id="SSF49503">
    <property type="entry name" value="Cupredoxins"/>
    <property type="match status" value="1"/>
</dbReference>
<sequence>MAMQQLLAFASLLLLWPARRASAAEYVVGDVGYGWDSGSGVNYAAWARAHAFAVGDVLVFQYVSTQHNVYEVTEEVYRSCDTAGGDGDGDGVRAKYTSGYDRVVLAEARGYWFICDVPGHCQGGMRVAVNVSAGAAGGGGGSGGPPMTVNPPPPDGSAASTTTAKGRLGWAWAAACLALGVLALMNTSY</sequence>
<dbReference type="InterPro" id="IPR028871">
    <property type="entry name" value="BlueCu_1_BS"/>
</dbReference>